<dbReference type="InterPro" id="IPR016467">
    <property type="entry name" value="DNA_recomb/repair_RecA-like"/>
</dbReference>
<dbReference type="GeneID" id="109426221"/>
<dbReference type="InterPro" id="IPR027417">
    <property type="entry name" value="P-loop_NTPase"/>
</dbReference>
<keyword evidence="2" id="KW-0547">Nucleotide-binding</keyword>
<evidence type="ECO:0000256" key="6">
    <source>
        <dbReference type="ARBA" id="ARBA00023242"/>
    </source>
</evidence>
<dbReference type="InterPro" id="IPR020588">
    <property type="entry name" value="RecA_ATP-bd"/>
</dbReference>
<evidence type="ECO:0000259" key="8">
    <source>
        <dbReference type="PROSITE" id="PS50162"/>
    </source>
</evidence>
<keyword evidence="3" id="KW-0227">DNA damage</keyword>
<feature type="domain" description="RecA family profile 1" evidence="8">
    <location>
        <begin position="15"/>
        <end position="208"/>
    </location>
</feature>
<dbReference type="InterPro" id="IPR052093">
    <property type="entry name" value="HR_Repair_Mediator"/>
</dbReference>
<accession>A0ABM1YJ25</accession>
<keyword evidence="10" id="KW-1185">Reference proteome</keyword>
<sequence length="294" mass="32770">MFTKTSWDLWKEECKQLGVVTFCRDLDQAIGSGVPVGMISEFCGPPGSGKTQMCLQLCINAQIPAQLGGLGAKAVYFDTNFGFHPGRLQEIASACVRHCQRLVQIHKKELVAATRDFTIDRLMNGVYYRHIHECSEMLEGIETLERLLKSGEKIKLVVIDSISFLIRNNIENSFERIQVDHVILTKLHVLAQQYKCAVGIDSLASAQVCFESFSYHQIVITNDVTTRINGQDSQVIPALGDTHSHKINQRVILGQSDEDPAGVHIASVEKGLFRTRMAVKFQISQAGIRGVRKK</sequence>
<dbReference type="EnsemblMetazoa" id="AALFPA23_009598.R13254">
    <property type="protein sequence ID" value="AALFPA23_009598.P13254"/>
    <property type="gene ID" value="AALFPA23_009598"/>
</dbReference>
<evidence type="ECO:0000256" key="3">
    <source>
        <dbReference type="ARBA" id="ARBA00022763"/>
    </source>
</evidence>
<evidence type="ECO:0000313" key="9">
    <source>
        <dbReference type="EnsemblMetazoa" id="AALFPA23_009598.P13254"/>
    </source>
</evidence>
<comment type="subcellular location">
    <subcellularLocation>
        <location evidence="1">Nucleus</location>
    </subcellularLocation>
</comment>
<keyword evidence="5" id="KW-0234">DNA repair</keyword>
<evidence type="ECO:0000256" key="4">
    <source>
        <dbReference type="ARBA" id="ARBA00022840"/>
    </source>
</evidence>
<protein>
    <recommendedName>
        <fullName evidence="7">DNA repair protein RAD51 homolog 3</fullName>
    </recommendedName>
</protein>
<reference evidence="10" key="1">
    <citation type="journal article" date="2015" name="Proc. Natl. Acad. Sci. U.S.A.">
        <title>Genome sequence of the Asian Tiger mosquito, Aedes albopictus, reveals insights into its biology, genetics, and evolution.</title>
        <authorList>
            <person name="Chen X.G."/>
            <person name="Jiang X."/>
            <person name="Gu J."/>
            <person name="Xu M."/>
            <person name="Wu Y."/>
            <person name="Deng Y."/>
            <person name="Zhang C."/>
            <person name="Bonizzoni M."/>
            <person name="Dermauw W."/>
            <person name="Vontas J."/>
            <person name="Armbruster P."/>
            <person name="Huang X."/>
            <person name="Yang Y."/>
            <person name="Zhang H."/>
            <person name="He W."/>
            <person name="Peng H."/>
            <person name="Liu Y."/>
            <person name="Wu K."/>
            <person name="Chen J."/>
            <person name="Lirakis M."/>
            <person name="Topalis P."/>
            <person name="Van Leeuwen T."/>
            <person name="Hall A.B."/>
            <person name="Jiang X."/>
            <person name="Thorpe C."/>
            <person name="Mueller R.L."/>
            <person name="Sun C."/>
            <person name="Waterhouse R.M."/>
            <person name="Yan G."/>
            <person name="Tu Z.J."/>
            <person name="Fang X."/>
            <person name="James A.A."/>
        </authorList>
    </citation>
    <scope>NUCLEOTIDE SEQUENCE [LARGE SCALE GENOMIC DNA]</scope>
    <source>
        <strain evidence="10">Foshan</strain>
    </source>
</reference>
<reference evidence="9" key="2">
    <citation type="submission" date="2025-05" db="UniProtKB">
        <authorList>
            <consortium name="EnsemblMetazoa"/>
        </authorList>
    </citation>
    <scope>IDENTIFICATION</scope>
    <source>
        <strain evidence="9">Foshan</strain>
    </source>
</reference>
<dbReference type="PIRSF" id="PIRSF005856">
    <property type="entry name" value="Rad51"/>
    <property type="match status" value="1"/>
</dbReference>
<evidence type="ECO:0000313" key="10">
    <source>
        <dbReference type="Proteomes" id="UP000069940"/>
    </source>
</evidence>
<keyword evidence="4" id="KW-0067">ATP-binding</keyword>
<evidence type="ECO:0000256" key="2">
    <source>
        <dbReference type="ARBA" id="ARBA00022741"/>
    </source>
</evidence>
<organism evidence="9 10">
    <name type="scientific">Aedes albopictus</name>
    <name type="common">Asian tiger mosquito</name>
    <name type="synonym">Stegomyia albopicta</name>
    <dbReference type="NCBI Taxonomy" id="7160"/>
    <lineage>
        <taxon>Eukaryota</taxon>
        <taxon>Metazoa</taxon>
        <taxon>Ecdysozoa</taxon>
        <taxon>Arthropoda</taxon>
        <taxon>Hexapoda</taxon>
        <taxon>Insecta</taxon>
        <taxon>Pterygota</taxon>
        <taxon>Neoptera</taxon>
        <taxon>Endopterygota</taxon>
        <taxon>Diptera</taxon>
        <taxon>Nematocera</taxon>
        <taxon>Culicoidea</taxon>
        <taxon>Culicidae</taxon>
        <taxon>Culicinae</taxon>
        <taxon>Aedini</taxon>
        <taxon>Aedes</taxon>
        <taxon>Stegomyia</taxon>
    </lineage>
</organism>
<dbReference type="Proteomes" id="UP000069940">
    <property type="component" value="Unassembled WGS sequence"/>
</dbReference>
<dbReference type="Gene3D" id="3.40.50.300">
    <property type="entry name" value="P-loop containing nucleotide triphosphate hydrolases"/>
    <property type="match status" value="1"/>
</dbReference>
<dbReference type="PROSITE" id="PS50162">
    <property type="entry name" value="RECA_2"/>
    <property type="match status" value="1"/>
</dbReference>
<name>A0ABM1YJ25_AEDAL</name>
<evidence type="ECO:0000256" key="5">
    <source>
        <dbReference type="ARBA" id="ARBA00023204"/>
    </source>
</evidence>
<keyword evidence="6" id="KW-0539">Nucleus</keyword>
<proteinExistence type="predicted"/>
<dbReference type="PANTHER" id="PTHR46239">
    <property type="entry name" value="DNA REPAIR PROTEIN RAD51 HOMOLOG 3 RAD51C"/>
    <property type="match status" value="1"/>
</dbReference>
<dbReference type="RefSeq" id="XP_062715357.1">
    <property type="nucleotide sequence ID" value="XM_062859373.1"/>
</dbReference>
<dbReference type="SUPFAM" id="SSF52540">
    <property type="entry name" value="P-loop containing nucleoside triphosphate hydrolases"/>
    <property type="match status" value="1"/>
</dbReference>
<dbReference type="Pfam" id="PF08423">
    <property type="entry name" value="Rad51"/>
    <property type="match status" value="1"/>
</dbReference>
<evidence type="ECO:0000256" key="7">
    <source>
        <dbReference type="ARBA" id="ARBA00040674"/>
    </source>
</evidence>
<dbReference type="PANTHER" id="PTHR46239:SF1">
    <property type="entry name" value="DNA REPAIR PROTEIN RAD51 HOMOLOG 3"/>
    <property type="match status" value="1"/>
</dbReference>
<dbReference type="InterPro" id="IPR013632">
    <property type="entry name" value="Rad51_C"/>
</dbReference>
<evidence type="ECO:0000256" key="1">
    <source>
        <dbReference type="ARBA" id="ARBA00004123"/>
    </source>
</evidence>